<dbReference type="RefSeq" id="WP_189109950.1">
    <property type="nucleotide sequence ID" value="NZ_BMMV01000019.1"/>
</dbReference>
<comment type="caution">
    <text evidence="3">The sequence shown here is derived from an EMBL/GenBank/DDBJ whole genome shotgun (WGS) entry which is preliminary data.</text>
</comment>
<sequence>MVRNIIGSVLAVIGAAGAVASPFQAWYNGRHGQDYRVEDLFNGITGTGSDLWVSLFLPFVFAALVTLVGLVLRSRLVVALSGLIVLGFSILWMVRQAQDTGSLTLDGDGDGIGLGVLAALGGGALLLIAAAVMSGRPRRGVGRGGHRYVGDDQAPKRYHEPYGEVEQQPYEPYEPYEPYGRSEGYDRDRYENEPPAGPPPTGSTAQRAWPPQPQSWDTREQPWAPPPPDDTSRRR</sequence>
<proteinExistence type="predicted"/>
<feature type="compositionally biased region" description="Low complexity" evidence="1">
    <location>
        <begin position="164"/>
        <end position="179"/>
    </location>
</feature>
<feature type="transmembrane region" description="Helical" evidence="2">
    <location>
        <begin position="114"/>
        <end position="133"/>
    </location>
</feature>
<feature type="transmembrane region" description="Helical" evidence="2">
    <location>
        <begin position="51"/>
        <end position="71"/>
    </location>
</feature>
<gene>
    <name evidence="3" type="ORF">GCM10011583_51540</name>
</gene>
<feature type="region of interest" description="Disordered" evidence="1">
    <location>
        <begin position="137"/>
        <end position="235"/>
    </location>
</feature>
<dbReference type="EMBL" id="BMMV01000019">
    <property type="protein sequence ID" value="GGK13261.1"/>
    <property type="molecule type" value="Genomic_DNA"/>
</dbReference>
<feature type="transmembrane region" description="Helical" evidence="2">
    <location>
        <begin position="76"/>
        <end position="94"/>
    </location>
</feature>
<feature type="compositionally biased region" description="Basic and acidic residues" evidence="1">
    <location>
        <begin position="183"/>
        <end position="192"/>
    </location>
</feature>
<feature type="compositionally biased region" description="Basic residues" evidence="1">
    <location>
        <begin position="137"/>
        <end position="146"/>
    </location>
</feature>
<keyword evidence="2" id="KW-0812">Transmembrane</keyword>
<protein>
    <submittedName>
        <fullName evidence="3">Uncharacterized protein</fullName>
    </submittedName>
</protein>
<reference evidence="4" key="1">
    <citation type="journal article" date="2019" name="Int. J. Syst. Evol. Microbiol.">
        <title>The Global Catalogue of Microorganisms (GCM) 10K type strain sequencing project: providing services to taxonomists for standard genome sequencing and annotation.</title>
        <authorList>
            <consortium name="The Broad Institute Genomics Platform"/>
            <consortium name="The Broad Institute Genome Sequencing Center for Infectious Disease"/>
            <person name="Wu L."/>
            <person name="Ma J."/>
        </authorList>
    </citation>
    <scope>NUCLEOTIDE SEQUENCE [LARGE SCALE GENOMIC DNA]</scope>
    <source>
        <strain evidence="4">CGMCC 4.7275</strain>
    </source>
</reference>
<evidence type="ECO:0000313" key="3">
    <source>
        <dbReference type="EMBL" id="GGK13261.1"/>
    </source>
</evidence>
<evidence type="ECO:0000256" key="2">
    <source>
        <dbReference type="SAM" id="Phobius"/>
    </source>
</evidence>
<name>A0ABQ2EJ12_9ACTN</name>
<feature type="compositionally biased region" description="Basic and acidic residues" evidence="1">
    <location>
        <begin position="148"/>
        <end position="162"/>
    </location>
</feature>
<evidence type="ECO:0000313" key="4">
    <source>
        <dbReference type="Proteomes" id="UP000660265"/>
    </source>
</evidence>
<evidence type="ECO:0000256" key="1">
    <source>
        <dbReference type="SAM" id="MobiDB-lite"/>
    </source>
</evidence>
<keyword evidence="2" id="KW-1133">Transmembrane helix</keyword>
<organism evidence="3 4">
    <name type="scientific">Streptomyces camponoticapitis</name>
    <dbReference type="NCBI Taxonomy" id="1616125"/>
    <lineage>
        <taxon>Bacteria</taxon>
        <taxon>Bacillati</taxon>
        <taxon>Actinomycetota</taxon>
        <taxon>Actinomycetes</taxon>
        <taxon>Kitasatosporales</taxon>
        <taxon>Streptomycetaceae</taxon>
        <taxon>Streptomyces</taxon>
    </lineage>
</organism>
<keyword evidence="4" id="KW-1185">Reference proteome</keyword>
<accession>A0ABQ2EJ12</accession>
<keyword evidence="2" id="KW-0472">Membrane</keyword>
<dbReference type="Proteomes" id="UP000660265">
    <property type="component" value="Unassembled WGS sequence"/>
</dbReference>